<protein>
    <submittedName>
        <fullName evidence="2">Uncharacterized protein</fullName>
    </submittedName>
</protein>
<reference evidence="2 3" key="1">
    <citation type="submission" date="2019-05" db="EMBL/GenBank/DDBJ databases">
        <title>Another draft genome of Portunus trituberculatus and its Hox gene families provides insights of decapod evolution.</title>
        <authorList>
            <person name="Jeong J.-H."/>
            <person name="Song I."/>
            <person name="Kim S."/>
            <person name="Choi T."/>
            <person name="Kim D."/>
            <person name="Ryu S."/>
            <person name="Kim W."/>
        </authorList>
    </citation>
    <scope>NUCLEOTIDE SEQUENCE [LARGE SCALE GENOMIC DNA]</scope>
    <source>
        <tissue evidence="2">Muscle</tissue>
    </source>
</reference>
<sequence length="71" mass="7986">MEWSCSEVNTRPAPTCEVIKMVVVVDDGCYYSPDRFTWIARPPDHRPGWHSGRWSSPIGGVRQPSCPRGSP</sequence>
<organism evidence="2 3">
    <name type="scientific">Portunus trituberculatus</name>
    <name type="common">Swimming crab</name>
    <name type="synonym">Neptunus trituberculatus</name>
    <dbReference type="NCBI Taxonomy" id="210409"/>
    <lineage>
        <taxon>Eukaryota</taxon>
        <taxon>Metazoa</taxon>
        <taxon>Ecdysozoa</taxon>
        <taxon>Arthropoda</taxon>
        <taxon>Crustacea</taxon>
        <taxon>Multicrustacea</taxon>
        <taxon>Malacostraca</taxon>
        <taxon>Eumalacostraca</taxon>
        <taxon>Eucarida</taxon>
        <taxon>Decapoda</taxon>
        <taxon>Pleocyemata</taxon>
        <taxon>Brachyura</taxon>
        <taxon>Eubrachyura</taxon>
        <taxon>Portunoidea</taxon>
        <taxon>Portunidae</taxon>
        <taxon>Portuninae</taxon>
        <taxon>Portunus</taxon>
    </lineage>
</organism>
<accession>A0A5B7CZU9</accession>
<comment type="caution">
    <text evidence="2">The sequence shown here is derived from an EMBL/GenBank/DDBJ whole genome shotgun (WGS) entry which is preliminary data.</text>
</comment>
<name>A0A5B7CZU9_PORTR</name>
<evidence type="ECO:0000313" key="3">
    <source>
        <dbReference type="Proteomes" id="UP000324222"/>
    </source>
</evidence>
<dbReference type="EMBL" id="VSRR010000342">
    <property type="protein sequence ID" value="MPC14294.1"/>
    <property type="molecule type" value="Genomic_DNA"/>
</dbReference>
<dbReference type="Proteomes" id="UP000324222">
    <property type="component" value="Unassembled WGS sequence"/>
</dbReference>
<feature type="region of interest" description="Disordered" evidence="1">
    <location>
        <begin position="45"/>
        <end position="71"/>
    </location>
</feature>
<evidence type="ECO:0000313" key="2">
    <source>
        <dbReference type="EMBL" id="MPC14294.1"/>
    </source>
</evidence>
<evidence type="ECO:0000256" key="1">
    <source>
        <dbReference type="SAM" id="MobiDB-lite"/>
    </source>
</evidence>
<gene>
    <name evidence="2" type="ORF">E2C01_007057</name>
</gene>
<keyword evidence="3" id="KW-1185">Reference proteome</keyword>
<dbReference type="AlphaFoldDB" id="A0A5B7CZU9"/>
<proteinExistence type="predicted"/>